<feature type="domain" description="DUF4357" evidence="2">
    <location>
        <begin position="3"/>
        <end position="35"/>
    </location>
</feature>
<reference evidence="4" key="1">
    <citation type="submission" date="2016-10" db="EMBL/GenBank/DDBJ databases">
        <authorList>
            <person name="Varghese N."/>
        </authorList>
    </citation>
    <scope>NUCLEOTIDE SEQUENCE [LARGE SCALE GENOMIC DNA]</scope>
    <source>
        <strain evidence="4">DSM 20639</strain>
    </source>
</reference>
<proteinExistence type="predicted"/>
<evidence type="ECO:0000313" key="4">
    <source>
        <dbReference type="Proteomes" id="UP000182744"/>
    </source>
</evidence>
<dbReference type="Pfam" id="PF14267">
    <property type="entry name" value="DUF4357"/>
    <property type="match status" value="1"/>
</dbReference>
<feature type="region of interest" description="Disordered" evidence="1">
    <location>
        <begin position="1"/>
        <end position="30"/>
    </location>
</feature>
<evidence type="ECO:0000313" key="3">
    <source>
        <dbReference type="EMBL" id="SDE45499.1"/>
    </source>
</evidence>
<accession>A0A1G7D1U8</accession>
<dbReference type="Proteomes" id="UP000182744">
    <property type="component" value="Unassembled WGS sequence"/>
</dbReference>
<name>A0A1G7D1U8_9ACTO</name>
<dbReference type="AlphaFoldDB" id="A0A1G7D1U8"/>
<dbReference type="EMBL" id="FNAU01000009">
    <property type="protein sequence ID" value="SDE45499.1"/>
    <property type="molecule type" value="Genomic_DNA"/>
</dbReference>
<evidence type="ECO:0000256" key="1">
    <source>
        <dbReference type="SAM" id="MobiDB-lite"/>
    </source>
</evidence>
<dbReference type="RefSeq" id="WP_218122549.1">
    <property type="nucleotide sequence ID" value="NZ_FNAU01000009.1"/>
</dbReference>
<feature type="compositionally biased region" description="Polar residues" evidence="1">
    <location>
        <begin position="1"/>
        <end position="11"/>
    </location>
</feature>
<organism evidence="3 4">
    <name type="scientific">Actinobaculum suis</name>
    <dbReference type="NCBI Taxonomy" id="1657"/>
    <lineage>
        <taxon>Bacteria</taxon>
        <taxon>Bacillati</taxon>
        <taxon>Actinomycetota</taxon>
        <taxon>Actinomycetes</taxon>
        <taxon>Actinomycetales</taxon>
        <taxon>Actinomycetaceae</taxon>
        <taxon>Actinobaculum</taxon>
    </lineage>
</organism>
<sequence length="56" mass="5965">MCDTLFSSPSAASDFLTGASTSGKASWKNSEGITLRELEQSEIESVTESETRSTFG</sequence>
<feature type="compositionally biased region" description="Polar residues" evidence="1">
    <location>
        <begin position="18"/>
        <end position="30"/>
    </location>
</feature>
<gene>
    <name evidence="3" type="ORF">SAMN05421878_10977</name>
</gene>
<evidence type="ECO:0000259" key="2">
    <source>
        <dbReference type="Pfam" id="PF14267"/>
    </source>
</evidence>
<keyword evidence="4" id="KW-1185">Reference proteome</keyword>
<dbReference type="InterPro" id="IPR025579">
    <property type="entry name" value="DUF4357"/>
</dbReference>
<protein>
    <recommendedName>
        <fullName evidence="2">DUF4357 domain-containing protein</fullName>
    </recommendedName>
</protein>